<keyword evidence="2" id="KW-1133">Transmembrane helix</keyword>
<gene>
    <name evidence="3" type="ORF">UFOPK3204_01157</name>
</gene>
<accession>A0A6J7AKA6</accession>
<evidence type="ECO:0000256" key="1">
    <source>
        <dbReference type="SAM" id="MobiDB-lite"/>
    </source>
</evidence>
<proteinExistence type="predicted"/>
<keyword evidence="2" id="KW-0812">Transmembrane</keyword>
<dbReference type="EMBL" id="CAFABK010000053">
    <property type="protein sequence ID" value="CAB4832878.1"/>
    <property type="molecule type" value="Genomic_DNA"/>
</dbReference>
<dbReference type="AlphaFoldDB" id="A0A6J7AKA6"/>
<dbReference type="Pfam" id="PF13829">
    <property type="entry name" value="DUF4191"/>
    <property type="match status" value="1"/>
</dbReference>
<organism evidence="3">
    <name type="scientific">freshwater metagenome</name>
    <dbReference type="NCBI Taxonomy" id="449393"/>
    <lineage>
        <taxon>unclassified sequences</taxon>
        <taxon>metagenomes</taxon>
        <taxon>ecological metagenomes</taxon>
    </lineage>
</organism>
<sequence>MAKGKIRSTLSSITQNWAMTQKVYRALPLEVGGLFLLGFVVGFVPTFIFLNLFTAILVGIPLGLLAAVFWFSRRAMKAAYRQIEGQPGAAAAVVQSLRGGWLVTPGIAVNKNQDLISRVVGKPGVILISEGPSSRVSHMLGNERKKTARWLPDIPIYEIQVGDEPGQVSLGKLQRSLTKLPRNLRGGEITDVRRRLDAVSQTGGSLPIPKGPMPTSTRSARRPR</sequence>
<feature type="transmembrane region" description="Helical" evidence="2">
    <location>
        <begin position="26"/>
        <end position="44"/>
    </location>
</feature>
<reference evidence="3" key="1">
    <citation type="submission" date="2020-05" db="EMBL/GenBank/DDBJ databases">
        <authorList>
            <person name="Chiriac C."/>
            <person name="Salcher M."/>
            <person name="Ghai R."/>
            <person name="Kavagutti S V."/>
        </authorList>
    </citation>
    <scope>NUCLEOTIDE SEQUENCE</scope>
</reference>
<evidence type="ECO:0000313" key="3">
    <source>
        <dbReference type="EMBL" id="CAB4832878.1"/>
    </source>
</evidence>
<feature type="transmembrane region" description="Helical" evidence="2">
    <location>
        <begin position="50"/>
        <end position="71"/>
    </location>
</feature>
<keyword evidence="2" id="KW-0472">Membrane</keyword>
<evidence type="ECO:0000256" key="2">
    <source>
        <dbReference type="SAM" id="Phobius"/>
    </source>
</evidence>
<dbReference type="InterPro" id="IPR025445">
    <property type="entry name" value="DUF4191"/>
</dbReference>
<protein>
    <submittedName>
        <fullName evidence="3">Unannotated protein</fullName>
    </submittedName>
</protein>
<name>A0A6J7AKA6_9ZZZZ</name>
<feature type="region of interest" description="Disordered" evidence="1">
    <location>
        <begin position="191"/>
        <end position="224"/>
    </location>
</feature>